<evidence type="ECO:0000256" key="2">
    <source>
        <dbReference type="RuleBase" id="RU000539"/>
    </source>
</evidence>
<sequence length="95" mass="10626">MWHAYTDMLDANYKNADKYFHACRNYDAARRGAGGGWAAKVISDVRDTCQDQEANAWGRSRGDPQPLQTKGPPLKILTQPVVTMVHCSTSCERPQ</sequence>
<dbReference type="SMART" id="SM00197">
    <property type="entry name" value="SAA"/>
    <property type="match status" value="1"/>
</dbReference>
<dbReference type="AlphaFoldDB" id="A0A8C8SML2"/>
<dbReference type="InterPro" id="IPR000096">
    <property type="entry name" value="Serum_amyloid_A"/>
</dbReference>
<dbReference type="Gene3D" id="1.10.132.110">
    <property type="entry name" value="Serum amyloid A protein"/>
    <property type="match status" value="1"/>
</dbReference>
<keyword evidence="5" id="KW-1185">Reference proteome</keyword>
<dbReference type="GO" id="GO:0006953">
    <property type="term" value="P:acute-phase response"/>
    <property type="evidence" value="ECO:0007669"/>
    <property type="project" value="UniProtKB-UniRule"/>
</dbReference>
<dbReference type="PRINTS" id="PR00306">
    <property type="entry name" value="SERUMAMYLOID"/>
</dbReference>
<evidence type="ECO:0000313" key="4">
    <source>
        <dbReference type="Ensembl" id="ENSPCEP00000022185.1"/>
    </source>
</evidence>
<reference evidence="4" key="2">
    <citation type="submission" date="2025-09" db="UniProtKB">
        <authorList>
            <consortium name="Ensembl"/>
        </authorList>
    </citation>
    <scope>IDENTIFICATION</scope>
</reference>
<dbReference type="PANTHER" id="PTHR23424">
    <property type="entry name" value="SERUM AMYLOID A"/>
    <property type="match status" value="1"/>
</dbReference>
<accession>A0A8C8SML2</accession>
<evidence type="ECO:0000256" key="1">
    <source>
        <dbReference type="ARBA" id="ARBA00007745"/>
    </source>
</evidence>
<dbReference type="Ensembl" id="ENSPCET00000022935.1">
    <property type="protein sequence ID" value="ENSPCEP00000022185.1"/>
    <property type="gene ID" value="ENSPCEG00000016972.1"/>
</dbReference>
<dbReference type="PANTHER" id="PTHR23424:SF29">
    <property type="entry name" value="SERUM AMYLOID A PROTEIN"/>
    <property type="match status" value="1"/>
</dbReference>
<comment type="similarity">
    <text evidence="1 2">Belongs to the SAA family.</text>
</comment>
<evidence type="ECO:0000256" key="3">
    <source>
        <dbReference type="SAM" id="MobiDB-lite"/>
    </source>
</evidence>
<keyword evidence="2" id="KW-0345">HDL</keyword>
<keyword evidence="2" id="KW-0011">Acute phase</keyword>
<dbReference type="Pfam" id="PF00277">
    <property type="entry name" value="SAA"/>
    <property type="match status" value="1"/>
</dbReference>
<dbReference type="Proteomes" id="UP000694393">
    <property type="component" value="Unplaced"/>
</dbReference>
<dbReference type="InterPro" id="IPR052464">
    <property type="entry name" value="Synovial_Prolif_Regulator"/>
</dbReference>
<protein>
    <recommendedName>
        <fullName evidence="2">Serum amyloid A protein</fullName>
    </recommendedName>
</protein>
<dbReference type="GO" id="GO:0034364">
    <property type="term" value="C:high-density lipoprotein particle"/>
    <property type="evidence" value="ECO:0007669"/>
    <property type="project" value="UniProtKB-UniRule"/>
</dbReference>
<evidence type="ECO:0000313" key="5">
    <source>
        <dbReference type="Proteomes" id="UP000694393"/>
    </source>
</evidence>
<organism evidence="4 5">
    <name type="scientific">Pelusios castaneus</name>
    <name type="common">West African mud turtle</name>
    <dbReference type="NCBI Taxonomy" id="367368"/>
    <lineage>
        <taxon>Eukaryota</taxon>
        <taxon>Metazoa</taxon>
        <taxon>Chordata</taxon>
        <taxon>Craniata</taxon>
        <taxon>Vertebrata</taxon>
        <taxon>Euteleostomi</taxon>
        <taxon>Archelosauria</taxon>
        <taxon>Testudinata</taxon>
        <taxon>Testudines</taxon>
        <taxon>Pleurodira</taxon>
        <taxon>Pelomedusidae</taxon>
        <taxon>Pelusios</taxon>
    </lineage>
</organism>
<feature type="region of interest" description="Disordered" evidence="3">
    <location>
        <begin position="54"/>
        <end position="73"/>
    </location>
</feature>
<reference evidence="4" key="1">
    <citation type="submission" date="2025-08" db="UniProtKB">
        <authorList>
            <consortium name="Ensembl"/>
        </authorList>
    </citation>
    <scope>IDENTIFICATION</scope>
</reference>
<name>A0A8C8SML2_9SAUR</name>
<comment type="function">
    <text evidence="2">Major acute phase reactant. Apolipoprotein of the HDL complex.</text>
</comment>
<proteinExistence type="inferred from homology"/>